<evidence type="ECO:0000256" key="1">
    <source>
        <dbReference type="ARBA" id="ARBA00001971"/>
    </source>
</evidence>
<evidence type="ECO:0000256" key="9">
    <source>
        <dbReference type="ARBA" id="ARBA00023004"/>
    </source>
</evidence>
<evidence type="ECO:0000256" key="7">
    <source>
        <dbReference type="ARBA" id="ARBA00022989"/>
    </source>
</evidence>
<dbReference type="GO" id="GO:0016020">
    <property type="term" value="C:membrane"/>
    <property type="evidence" value="ECO:0007669"/>
    <property type="project" value="UniProtKB-SubCell"/>
</dbReference>
<evidence type="ECO:0000256" key="10">
    <source>
        <dbReference type="ARBA" id="ARBA00023033"/>
    </source>
</evidence>
<reference evidence="12" key="2">
    <citation type="journal article" name="Front. Microbiol.">
        <title>Degradative Capacity of Two Strains of Rhodonia placenta: From Phenotype to Genotype.</title>
        <authorList>
            <person name="Kolle M."/>
            <person name="Horta M.A.C."/>
            <person name="Nowrousian M."/>
            <person name="Ohm R.A."/>
            <person name="Benz J.P."/>
            <person name="Pilgard A."/>
        </authorList>
    </citation>
    <scope>NUCLEOTIDE SEQUENCE</scope>
    <source>
        <strain evidence="12">FPRL280</strain>
    </source>
</reference>
<dbReference type="AlphaFoldDB" id="A0A8H7U473"/>
<dbReference type="PANTHER" id="PTHR46300">
    <property type="entry name" value="P450, PUTATIVE (EUROFUNG)-RELATED-RELATED"/>
    <property type="match status" value="1"/>
</dbReference>
<keyword evidence="7" id="KW-1133">Transmembrane helix</keyword>
<keyword evidence="8" id="KW-0560">Oxidoreductase</keyword>
<dbReference type="EMBL" id="JADOXO010000043">
    <property type="protein sequence ID" value="KAF9817417.1"/>
    <property type="molecule type" value="Genomic_DNA"/>
</dbReference>
<evidence type="ECO:0000256" key="6">
    <source>
        <dbReference type="ARBA" id="ARBA00022723"/>
    </source>
</evidence>
<dbReference type="PANTHER" id="PTHR46300:SF5">
    <property type="entry name" value="CYTOCHROME P450"/>
    <property type="match status" value="1"/>
</dbReference>
<protein>
    <submittedName>
        <fullName evidence="12">Uncharacterized protein</fullName>
    </submittedName>
</protein>
<evidence type="ECO:0000256" key="8">
    <source>
        <dbReference type="ARBA" id="ARBA00023002"/>
    </source>
</evidence>
<keyword evidence="9" id="KW-0408">Iron</keyword>
<sequence>MQDALTTYNTIRDYRPLQMNEANKLIARLATSPDSFFTHVQSYGSNFTLEIAYGLDETFANEKFNHIAEKAQVAIFQSGSVVATLVDFFPFLRYVPSWMPGGEFNRHASDTRKIIR</sequence>
<name>A0A8H7U473_9APHY</name>
<dbReference type="GO" id="GO:0016705">
    <property type="term" value="F:oxidoreductase activity, acting on paired donors, with incorporation or reduction of molecular oxygen"/>
    <property type="evidence" value="ECO:0007669"/>
    <property type="project" value="InterPro"/>
</dbReference>
<evidence type="ECO:0000313" key="12">
    <source>
        <dbReference type="EMBL" id="KAF9817417.1"/>
    </source>
</evidence>
<accession>A0A8H7U473</accession>
<proteinExistence type="inferred from homology"/>
<evidence type="ECO:0000313" key="13">
    <source>
        <dbReference type="Proteomes" id="UP000639403"/>
    </source>
</evidence>
<reference evidence="12" key="1">
    <citation type="submission" date="2020-11" db="EMBL/GenBank/DDBJ databases">
        <authorList>
            <person name="Koelle M."/>
            <person name="Horta M.A.C."/>
            <person name="Nowrousian M."/>
            <person name="Ohm R.A."/>
            <person name="Benz P."/>
            <person name="Pilgard A."/>
        </authorList>
    </citation>
    <scope>NUCLEOTIDE SEQUENCE</scope>
    <source>
        <strain evidence="12">FPRL280</strain>
    </source>
</reference>
<dbReference type="GO" id="GO:0005506">
    <property type="term" value="F:iron ion binding"/>
    <property type="evidence" value="ECO:0007669"/>
    <property type="project" value="InterPro"/>
</dbReference>
<comment type="cofactor">
    <cofactor evidence="1">
        <name>heme</name>
        <dbReference type="ChEBI" id="CHEBI:30413"/>
    </cofactor>
</comment>
<keyword evidence="4" id="KW-0349">Heme</keyword>
<dbReference type="Proteomes" id="UP000639403">
    <property type="component" value="Unassembled WGS sequence"/>
</dbReference>
<keyword evidence="10" id="KW-0503">Monooxygenase</keyword>
<dbReference type="Gene3D" id="1.10.630.10">
    <property type="entry name" value="Cytochrome P450"/>
    <property type="match status" value="1"/>
</dbReference>
<evidence type="ECO:0000256" key="3">
    <source>
        <dbReference type="ARBA" id="ARBA00010617"/>
    </source>
</evidence>
<evidence type="ECO:0000256" key="11">
    <source>
        <dbReference type="ARBA" id="ARBA00023136"/>
    </source>
</evidence>
<keyword evidence="6" id="KW-0479">Metal-binding</keyword>
<organism evidence="12 13">
    <name type="scientific">Rhodonia placenta</name>
    <dbReference type="NCBI Taxonomy" id="104341"/>
    <lineage>
        <taxon>Eukaryota</taxon>
        <taxon>Fungi</taxon>
        <taxon>Dikarya</taxon>
        <taxon>Basidiomycota</taxon>
        <taxon>Agaricomycotina</taxon>
        <taxon>Agaricomycetes</taxon>
        <taxon>Polyporales</taxon>
        <taxon>Adustoporiaceae</taxon>
        <taxon>Rhodonia</taxon>
    </lineage>
</organism>
<keyword evidence="11" id="KW-0472">Membrane</keyword>
<comment type="caution">
    <text evidence="12">The sequence shown here is derived from an EMBL/GenBank/DDBJ whole genome shotgun (WGS) entry which is preliminary data.</text>
</comment>
<evidence type="ECO:0000256" key="5">
    <source>
        <dbReference type="ARBA" id="ARBA00022692"/>
    </source>
</evidence>
<dbReference type="GO" id="GO:0004497">
    <property type="term" value="F:monooxygenase activity"/>
    <property type="evidence" value="ECO:0007669"/>
    <property type="project" value="UniProtKB-KW"/>
</dbReference>
<dbReference type="InterPro" id="IPR036396">
    <property type="entry name" value="Cyt_P450_sf"/>
</dbReference>
<dbReference type="InterPro" id="IPR050364">
    <property type="entry name" value="Cytochrome_P450_fung"/>
</dbReference>
<comment type="similarity">
    <text evidence="3">Belongs to the cytochrome P450 family.</text>
</comment>
<evidence type="ECO:0000256" key="2">
    <source>
        <dbReference type="ARBA" id="ARBA00004370"/>
    </source>
</evidence>
<gene>
    <name evidence="12" type="ORF">IEO21_03471</name>
</gene>
<evidence type="ECO:0000256" key="4">
    <source>
        <dbReference type="ARBA" id="ARBA00022617"/>
    </source>
</evidence>
<dbReference type="GO" id="GO:0020037">
    <property type="term" value="F:heme binding"/>
    <property type="evidence" value="ECO:0007669"/>
    <property type="project" value="InterPro"/>
</dbReference>
<keyword evidence="5" id="KW-0812">Transmembrane</keyword>
<dbReference type="SUPFAM" id="SSF48264">
    <property type="entry name" value="Cytochrome P450"/>
    <property type="match status" value="1"/>
</dbReference>
<comment type="subcellular location">
    <subcellularLocation>
        <location evidence="2">Membrane</location>
    </subcellularLocation>
</comment>